<evidence type="ECO:0000313" key="9">
    <source>
        <dbReference type="RefSeq" id="XP_020098897.1"/>
    </source>
</evidence>
<keyword evidence="8" id="KW-1185">Reference proteome</keyword>
<dbReference type="Pfam" id="PF00403">
    <property type="entry name" value="HMA"/>
    <property type="match status" value="1"/>
</dbReference>
<keyword evidence="1" id="KW-0488">Methylation</keyword>
<sequence length="135" mass="15412">MSGDNKKKVIVKLDLHDDVEKQKALKAVSKLHGIDSISMDMKENKLTVVGCVDPVDVVGRVRKFWDARISYVGPAKEPEKKKEEPKKEPKKDGEKKKDPNNQIAEHVKIYGNNPYIVIPYYVERTEEYPNSCVIC</sequence>
<comment type="similarity">
    <text evidence="5">Belongs to the HIPP family.</text>
</comment>
<evidence type="ECO:0000256" key="6">
    <source>
        <dbReference type="SAM" id="MobiDB-lite"/>
    </source>
</evidence>
<reference evidence="8" key="1">
    <citation type="journal article" date="2015" name="Nat. Genet.">
        <title>The pineapple genome and the evolution of CAM photosynthesis.</title>
        <authorList>
            <person name="Ming R."/>
            <person name="VanBuren R."/>
            <person name="Wai C.M."/>
            <person name="Tang H."/>
            <person name="Schatz M.C."/>
            <person name="Bowers J.E."/>
            <person name="Lyons E."/>
            <person name="Wang M.L."/>
            <person name="Chen J."/>
            <person name="Biggers E."/>
            <person name="Zhang J."/>
            <person name="Huang L."/>
            <person name="Zhang L."/>
            <person name="Miao W."/>
            <person name="Zhang J."/>
            <person name="Ye Z."/>
            <person name="Miao C."/>
            <person name="Lin Z."/>
            <person name="Wang H."/>
            <person name="Zhou H."/>
            <person name="Yim W.C."/>
            <person name="Priest H.D."/>
            <person name="Zheng C."/>
            <person name="Woodhouse M."/>
            <person name="Edger P.P."/>
            <person name="Guyot R."/>
            <person name="Guo H.B."/>
            <person name="Guo H."/>
            <person name="Zheng G."/>
            <person name="Singh R."/>
            <person name="Sharma A."/>
            <person name="Min X."/>
            <person name="Zheng Y."/>
            <person name="Lee H."/>
            <person name="Gurtowski J."/>
            <person name="Sedlazeck F.J."/>
            <person name="Harkess A."/>
            <person name="McKain M.R."/>
            <person name="Liao Z."/>
            <person name="Fang J."/>
            <person name="Liu J."/>
            <person name="Zhang X."/>
            <person name="Zhang Q."/>
            <person name="Hu W."/>
            <person name="Qin Y."/>
            <person name="Wang K."/>
            <person name="Chen L.Y."/>
            <person name="Shirley N."/>
            <person name="Lin Y.R."/>
            <person name="Liu L.Y."/>
            <person name="Hernandez A.G."/>
            <person name="Wright C.L."/>
            <person name="Bulone V."/>
            <person name="Tuskan G.A."/>
            <person name="Heath K."/>
            <person name="Zee F."/>
            <person name="Moore P.H."/>
            <person name="Sunkar R."/>
            <person name="Leebens-Mack J.H."/>
            <person name="Mockler T."/>
            <person name="Bennetzen J.L."/>
            <person name="Freeling M."/>
            <person name="Sankoff D."/>
            <person name="Paterson A.H."/>
            <person name="Zhu X."/>
            <person name="Yang X."/>
            <person name="Smith J.A."/>
            <person name="Cushman J.C."/>
            <person name="Paull R.E."/>
            <person name="Yu Q."/>
        </authorList>
    </citation>
    <scope>NUCLEOTIDE SEQUENCE [LARGE SCALE GENOMIC DNA]</scope>
    <source>
        <strain evidence="8">cv. F153</strain>
    </source>
</reference>
<dbReference type="InterPro" id="IPR036163">
    <property type="entry name" value="HMA_dom_sf"/>
</dbReference>
<evidence type="ECO:0000256" key="3">
    <source>
        <dbReference type="ARBA" id="ARBA00023288"/>
    </source>
</evidence>
<dbReference type="PROSITE" id="PS50846">
    <property type="entry name" value="HMA_2"/>
    <property type="match status" value="1"/>
</dbReference>
<dbReference type="PANTHER" id="PTHR45811">
    <property type="entry name" value="COPPER TRANSPORT PROTEIN FAMILY-RELATED"/>
    <property type="match status" value="1"/>
</dbReference>
<evidence type="ECO:0000259" key="7">
    <source>
        <dbReference type="PROSITE" id="PS50846"/>
    </source>
</evidence>
<feature type="domain" description="HMA" evidence="7">
    <location>
        <begin position="6"/>
        <end position="73"/>
    </location>
</feature>
<organism evidence="8 9">
    <name type="scientific">Ananas comosus</name>
    <name type="common">Pineapple</name>
    <name type="synonym">Ananas ananas</name>
    <dbReference type="NCBI Taxonomy" id="4615"/>
    <lineage>
        <taxon>Eukaryota</taxon>
        <taxon>Viridiplantae</taxon>
        <taxon>Streptophyta</taxon>
        <taxon>Embryophyta</taxon>
        <taxon>Tracheophyta</taxon>
        <taxon>Spermatophyta</taxon>
        <taxon>Magnoliopsida</taxon>
        <taxon>Liliopsida</taxon>
        <taxon>Poales</taxon>
        <taxon>Bromeliaceae</taxon>
        <taxon>Bromelioideae</taxon>
        <taxon>Ananas</taxon>
    </lineage>
</organism>
<proteinExistence type="inferred from homology"/>
<name>A0A6P5FTA9_ANACO</name>
<keyword evidence="2" id="KW-0479">Metal-binding</keyword>
<dbReference type="GeneID" id="109717488"/>
<feature type="region of interest" description="Disordered" evidence="6">
    <location>
        <begin position="74"/>
        <end position="104"/>
    </location>
</feature>
<dbReference type="RefSeq" id="XP_020098897.1">
    <property type="nucleotide sequence ID" value="XM_020243308.1"/>
</dbReference>
<dbReference type="GO" id="GO:0046872">
    <property type="term" value="F:metal ion binding"/>
    <property type="evidence" value="ECO:0007669"/>
    <property type="project" value="UniProtKB-KW"/>
</dbReference>
<dbReference type="SUPFAM" id="SSF55008">
    <property type="entry name" value="HMA, heavy metal-associated domain"/>
    <property type="match status" value="1"/>
</dbReference>
<evidence type="ECO:0000256" key="2">
    <source>
        <dbReference type="ARBA" id="ARBA00022723"/>
    </source>
</evidence>
<evidence type="ECO:0000256" key="5">
    <source>
        <dbReference type="ARBA" id="ARBA00024045"/>
    </source>
</evidence>
<evidence type="ECO:0000313" key="8">
    <source>
        <dbReference type="Proteomes" id="UP000515123"/>
    </source>
</evidence>
<dbReference type="Gramene" id="Aco018035.1.mrna1">
    <property type="protein sequence ID" value="Aco018035.1.mrna1"/>
    <property type="gene ID" value="Aco018035.1.path1"/>
</dbReference>
<dbReference type="PANTHER" id="PTHR45811:SF49">
    <property type="entry name" value="OS04G0667600 PROTEIN"/>
    <property type="match status" value="1"/>
</dbReference>
<dbReference type="InterPro" id="IPR051863">
    <property type="entry name" value="HIPP"/>
</dbReference>
<accession>A0A6P5FTA9</accession>
<dbReference type="OrthoDB" id="686027at2759"/>
<dbReference type="InterPro" id="IPR006121">
    <property type="entry name" value="HMA_dom"/>
</dbReference>
<gene>
    <name evidence="9" type="primary">LOC109717488</name>
</gene>
<protein>
    <submittedName>
        <fullName evidence="9">Heavy metal-associated isoprenylated plant protein 39-like</fullName>
    </submittedName>
</protein>
<reference evidence="9" key="2">
    <citation type="submission" date="2025-08" db="UniProtKB">
        <authorList>
            <consortium name="RefSeq"/>
        </authorList>
    </citation>
    <scope>IDENTIFICATION</scope>
    <source>
        <tissue evidence="9">Leaf</tissue>
    </source>
</reference>
<evidence type="ECO:0000256" key="4">
    <source>
        <dbReference type="ARBA" id="ARBA00023289"/>
    </source>
</evidence>
<keyword evidence="4" id="KW-0636">Prenylation</keyword>
<keyword evidence="3" id="KW-0449">Lipoprotein</keyword>
<evidence type="ECO:0000256" key="1">
    <source>
        <dbReference type="ARBA" id="ARBA00022481"/>
    </source>
</evidence>
<dbReference type="Proteomes" id="UP000515123">
    <property type="component" value="Linkage group 1"/>
</dbReference>
<feature type="compositionally biased region" description="Basic and acidic residues" evidence="6">
    <location>
        <begin position="76"/>
        <end position="99"/>
    </location>
</feature>
<dbReference type="Gene3D" id="3.30.70.100">
    <property type="match status" value="1"/>
</dbReference>
<dbReference type="AlphaFoldDB" id="A0A6P5FTA9"/>